<feature type="transmembrane region" description="Helical" evidence="1">
    <location>
        <begin position="31"/>
        <end position="49"/>
    </location>
</feature>
<keyword evidence="1" id="KW-0472">Membrane</keyword>
<dbReference type="Proteomes" id="UP001189429">
    <property type="component" value="Unassembled WGS sequence"/>
</dbReference>
<dbReference type="EMBL" id="CAUYUJ010015888">
    <property type="protein sequence ID" value="CAK0859296.1"/>
    <property type="molecule type" value="Genomic_DNA"/>
</dbReference>
<proteinExistence type="predicted"/>
<name>A0ABN9UI06_9DINO</name>
<feature type="transmembrane region" description="Helical" evidence="1">
    <location>
        <begin position="151"/>
        <end position="172"/>
    </location>
</feature>
<feature type="transmembrane region" description="Helical" evidence="1">
    <location>
        <begin position="245"/>
        <end position="263"/>
    </location>
</feature>
<protein>
    <submittedName>
        <fullName evidence="2">Uncharacterized protein</fullName>
    </submittedName>
</protein>
<keyword evidence="3" id="KW-1185">Reference proteome</keyword>
<keyword evidence="1" id="KW-0812">Transmembrane</keyword>
<keyword evidence="1" id="KW-1133">Transmembrane helix</keyword>
<reference evidence="2" key="1">
    <citation type="submission" date="2023-10" db="EMBL/GenBank/DDBJ databases">
        <authorList>
            <person name="Chen Y."/>
            <person name="Shah S."/>
            <person name="Dougan E. K."/>
            <person name="Thang M."/>
            <person name="Chan C."/>
        </authorList>
    </citation>
    <scope>NUCLEOTIDE SEQUENCE [LARGE SCALE GENOMIC DNA]</scope>
</reference>
<feature type="transmembrane region" description="Helical" evidence="1">
    <location>
        <begin position="118"/>
        <end position="139"/>
    </location>
</feature>
<sequence>MLVACAYSPPRAFLLPLMLLLMMVEKNQQVIFLFIPLFLKSLVVVVPTPPMESCMPFPSEVMLPTRPAASRLDVTALSRCHHHPLKAMLHVAAALAPGCGGAGPLPPPVAVAAPEKGLMMKLVLFMSCLPMPLVAICTLPKSFPVRTLLCAYLLMPPLAFGIPSICLTAKLFCTSLAMPPLVATFMLLESSMVEAPLCTNPLILPLVATRELPISSMAKALFCTSLLLLPLAASCTLPNCLMVKTPLGTILLMLPMVSSGALPKKFKMKTLISTCLLMLPLVAPFMLPNRFMGKTLLCTYLLMLPLVALCSLPKSPK</sequence>
<accession>A0ABN9UI06</accession>
<gene>
    <name evidence="2" type="ORF">PCOR1329_LOCUS48712</name>
</gene>
<organism evidence="2 3">
    <name type="scientific">Prorocentrum cordatum</name>
    <dbReference type="NCBI Taxonomy" id="2364126"/>
    <lineage>
        <taxon>Eukaryota</taxon>
        <taxon>Sar</taxon>
        <taxon>Alveolata</taxon>
        <taxon>Dinophyceae</taxon>
        <taxon>Prorocentrales</taxon>
        <taxon>Prorocentraceae</taxon>
        <taxon>Prorocentrum</taxon>
    </lineage>
</organism>
<feature type="transmembrane region" description="Helical" evidence="1">
    <location>
        <begin position="270"/>
        <end position="287"/>
    </location>
</feature>
<feature type="transmembrane region" description="Helical" evidence="1">
    <location>
        <begin position="293"/>
        <end position="312"/>
    </location>
</feature>
<comment type="caution">
    <text evidence="2">The sequence shown here is derived from an EMBL/GenBank/DDBJ whole genome shotgun (WGS) entry which is preliminary data.</text>
</comment>
<evidence type="ECO:0000256" key="1">
    <source>
        <dbReference type="SAM" id="Phobius"/>
    </source>
</evidence>
<evidence type="ECO:0000313" key="2">
    <source>
        <dbReference type="EMBL" id="CAK0859296.1"/>
    </source>
</evidence>
<evidence type="ECO:0000313" key="3">
    <source>
        <dbReference type="Proteomes" id="UP001189429"/>
    </source>
</evidence>